<gene>
    <name evidence="2" type="ORF">AWC01_15435</name>
</gene>
<dbReference type="AlphaFoldDB" id="A0A1X1T0C3"/>
<sequence>MLAVGITGCTPTDSAPAPSAPGLPTSASNEPSTTSSAPKENSSAVVDYSRLLIEPTDVNSEYDTFVNRSTTPNRRGGKGVSALFVNQSDTRAIGVTITILPDEAAAKAALEASLEAIGATVTGGEPTASPVGTDGTVVVGTSPDGAKDVTALLFTEGPALARLEFQSAPGDPTPPDVVTDTGIKQAIALRTGLPSVTG</sequence>
<evidence type="ECO:0000313" key="3">
    <source>
        <dbReference type="Proteomes" id="UP000193564"/>
    </source>
</evidence>
<evidence type="ECO:0008006" key="4">
    <source>
        <dbReference type="Google" id="ProtNLM"/>
    </source>
</evidence>
<dbReference type="STRING" id="126673.AWC01_15435"/>
<accession>A0A1X1T0C3</accession>
<dbReference type="Proteomes" id="UP000193564">
    <property type="component" value="Unassembled WGS sequence"/>
</dbReference>
<dbReference type="OrthoDB" id="4752236at2"/>
<feature type="compositionally biased region" description="Polar residues" evidence="1">
    <location>
        <begin position="25"/>
        <end position="43"/>
    </location>
</feature>
<evidence type="ECO:0000313" key="2">
    <source>
        <dbReference type="EMBL" id="ORV37690.1"/>
    </source>
</evidence>
<protein>
    <recommendedName>
        <fullName evidence="4">DUF5642 domain-containing protein</fullName>
    </recommendedName>
</protein>
<keyword evidence="3" id="KW-1185">Reference proteome</keyword>
<name>A0A1X1T0C3_9MYCO</name>
<organism evidence="2 3">
    <name type="scientific">Mycolicibacterium doricum</name>
    <dbReference type="NCBI Taxonomy" id="126673"/>
    <lineage>
        <taxon>Bacteria</taxon>
        <taxon>Bacillati</taxon>
        <taxon>Actinomycetota</taxon>
        <taxon>Actinomycetes</taxon>
        <taxon>Mycobacteriales</taxon>
        <taxon>Mycobacteriaceae</taxon>
        <taxon>Mycolicibacterium</taxon>
    </lineage>
</organism>
<reference evidence="2 3" key="1">
    <citation type="submission" date="2016-01" db="EMBL/GenBank/DDBJ databases">
        <title>The new phylogeny of the genus Mycobacterium.</title>
        <authorList>
            <person name="Tarcisio F."/>
            <person name="Conor M."/>
            <person name="Antonella G."/>
            <person name="Elisabetta G."/>
            <person name="Giulia F.S."/>
            <person name="Sara T."/>
            <person name="Anna F."/>
            <person name="Clotilde B."/>
            <person name="Roberto B."/>
            <person name="Veronica D.S."/>
            <person name="Fabio R."/>
            <person name="Monica P."/>
            <person name="Olivier J."/>
            <person name="Enrico T."/>
            <person name="Nicola S."/>
        </authorList>
    </citation>
    <scope>NUCLEOTIDE SEQUENCE [LARGE SCALE GENOMIC DNA]</scope>
    <source>
        <strain evidence="2 3">DSM 44339</strain>
    </source>
</reference>
<dbReference type="EMBL" id="LQOS01000046">
    <property type="protein sequence ID" value="ORV37690.1"/>
    <property type="molecule type" value="Genomic_DNA"/>
</dbReference>
<feature type="region of interest" description="Disordered" evidence="1">
    <location>
        <begin position="1"/>
        <end position="43"/>
    </location>
</feature>
<proteinExistence type="predicted"/>
<evidence type="ECO:0000256" key="1">
    <source>
        <dbReference type="SAM" id="MobiDB-lite"/>
    </source>
</evidence>
<comment type="caution">
    <text evidence="2">The sequence shown here is derived from an EMBL/GenBank/DDBJ whole genome shotgun (WGS) entry which is preliminary data.</text>
</comment>